<sequence length="275" mass="28162">MRVRRIVTTRAGGQSKPPYDSFNLGDHVGDDPRDVAANRRRLAEGVGLDVERLVWMEQVHGRTVTVVDTPSQTPIEATDGLVTATPGLALVVLVADCVPVLLADPVAGVVGAVHAGRVGARVGVLPAALAAMTAAGARVDRIEALLGPSVCGQCYEVPSAMRDDVEAHLPGSASRTRAGRPGLDLRAGLWNQLAAAGVARIGVDPRCTVEDHSLFSFRRDGNTGRLAAVTWFEPDDEPGGDQPGSDQSGGDQPGSDQPGGGGTGGGGADRSGASA</sequence>
<evidence type="ECO:0000256" key="10">
    <source>
        <dbReference type="ARBA" id="ARBA00022833"/>
    </source>
</evidence>
<dbReference type="GO" id="GO:0005507">
    <property type="term" value="F:copper ion binding"/>
    <property type="evidence" value="ECO:0007669"/>
    <property type="project" value="TreeGrafter"/>
</dbReference>
<comment type="catalytic activity">
    <reaction evidence="13">
        <text>adenosine + H2O + H(+) = inosine + NH4(+)</text>
        <dbReference type="Rhea" id="RHEA:24408"/>
        <dbReference type="ChEBI" id="CHEBI:15377"/>
        <dbReference type="ChEBI" id="CHEBI:15378"/>
        <dbReference type="ChEBI" id="CHEBI:16335"/>
        <dbReference type="ChEBI" id="CHEBI:17596"/>
        <dbReference type="ChEBI" id="CHEBI:28938"/>
        <dbReference type="EC" id="3.5.4.4"/>
    </reaction>
    <physiologicalReaction direction="left-to-right" evidence="13">
        <dbReference type="Rhea" id="RHEA:24409"/>
    </physiologicalReaction>
</comment>
<evidence type="ECO:0000256" key="14">
    <source>
        <dbReference type="ARBA" id="ARBA00048968"/>
    </source>
</evidence>
<dbReference type="FunFam" id="3.60.140.10:FF:000003">
    <property type="entry name" value="Polyphenol oxidase"/>
    <property type="match status" value="1"/>
</dbReference>
<evidence type="ECO:0000256" key="5">
    <source>
        <dbReference type="ARBA" id="ARBA00007353"/>
    </source>
</evidence>
<dbReference type="PANTHER" id="PTHR30616">
    <property type="entry name" value="UNCHARACTERIZED PROTEIN YFIH"/>
    <property type="match status" value="1"/>
</dbReference>
<keyword evidence="11" id="KW-0560">Oxidoreductase</keyword>
<dbReference type="GO" id="GO:0016491">
    <property type="term" value="F:oxidoreductase activity"/>
    <property type="evidence" value="ECO:0007669"/>
    <property type="project" value="UniProtKB-KW"/>
</dbReference>
<protein>
    <recommendedName>
        <fullName evidence="16">Purine nucleoside phosphorylase</fullName>
    </recommendedName>
</protein>
<dbReference type="GO" id="GO:0017061">
    <property type="term" value="F:S-methyl-5-thioadenosine phosphorylase activity"/>
    <property type="evidence" value="ECO:0007669"/>
    <property type="project" value="UniProtKB-EC"/>
</dbReference>
<dbReference type="Pfam" id="PF02578">
    <property type="entry name" value="Cu-oxidase_4"/>
    <property type="match status" value="1"/>
</dbReference>
<dbReference type="CDD" id="cd16833">
    <property type="entry name" value="YfiH"/>
    <property type="match status" value="1"/>
</dbReference>
<comment type="cofactor">
    <cofactor evidence="2">
        <name>Zn(2+)</name>
        <dbReference type="ChEBI" id="CHEBI:29105"/>
    </cofactor>
</comment>
<comment type="caution">
    <text evidence="18">The sequence shown here is derived from an EMBL/GenBank/DDBJ whole genome shotgun (WGS) entry which is preliminary data.</text>
</comment>
<comment type="subunit">
    <text evidence="6">Homodimer.</text>
</comment>
<feature type="region of interest" description="Disordered" evidence="17">
    <location>
        <begin position="231"/>
        <end position="275"/>
    </location>
</feature>
<evidence type="ECO:0000256" key="6">
    <source>
        <dbReference type="ARBA" id="ARBA00011738"/>
    </source>
</evidence>
<reference evidence="18" key="1">
    <citation type="submission" date="2022-06" db="EMBL/GenBank/DDBJ databases">
        <title>Genomic Encyclopedia of Archaeal and Bacterial Type Strains, Phase II (KMG-II): from individual species to whole genera.</title>
        <authorList>
            <person name="Goeker M."/>
        </authorList>
    </citation>
    <scope>NUCLEOTIDE SEQUENCE</scope>
    <source>
        <strain evidence="18">DSM 43935</strain>
    </source>
</reference>
<keyword evidence="10" id="KW-0862">Zinc</keyword>
<keyword evidence="7" id="KW-0808">Transferase</keyword>
<name>A0AAE3KJE3_9PSEU</name>
<evidence type="ECO:0000256" key="12">
    <source>
        <dbReference type="ARBA" id="ARBA00023008"/>
    </source>
</evidence>
<accession>A0AAE3KJE3</accession>
<dbReference type="AlphaFoldDB" id="A0AAE3KJE3"/>
<comment type="similarity">
    <text evidence="5 16">Belongs to the purine nucleoside phosphorylase YfiH/LACC1 family.</text>
</comment>
<keyword evidence="12" id="KW-0186">Copper</keyword>
<keyword evidence="19" id="KW-1185">Reference proteome</keyword>
<comment type="catalytic activity">
    <reaction evidence="14">
        <text>adenosine + phosphate = alpha-D-ribose 1-phosphate + adenine</text>
        <dbReference type="Rhea" id="RHEA:27642"/>
        <dbReference type="ChEBI" id="CHEBI:16335"/>
        <dbReference type="ChEBI" id="CHEBI:16708"/>
        <dbReference type="ChEBI" id="CHEBI:43474"/>
        <dbReference type="ChEBI" id="CHEBI:57720"/>
        <dbReference type="EC" id="2.4.2.1"/>
    </reaction>
    <physiologicalReaction direction="left-to-right" evidence="14">
        <dbReference type="Rhea" id="RHEA:27643"/>
    </physiologicalReaction>
</comment>
<evidence type="ECO:0000256" key="9">
    <source>
        <dbReference type="ARBA" id="ARBA00022801"/>
    </source>
</evidence>
<dbReference type="NCBIfam" id="TIGR00726">
    <property type="entry name" value="peptidoglycan editing factor PgeF"/>
    <property type="match status" value="1"/>
</dbReference>
<evidence type="ECO:0000256" key="17">
    <source>
        <dbReference type="SAM" id="MobiDB-lite"/>
    </source>
</evidence>
<dbReference type="Proteomes" id="UP001206128">
    <property type="component" value="Unassembled WGS sequence"/>
</dbReference>
<organism evidence="18 19">
    <name type="scientific">Goodfellowiella coeruleoviolacea</name>
    <dbReference type="NCBI Taxonomy" id="334858"/>
    <lineage>
        <taxon>Bacteria</taxon>
        <taxon>Bacillati</taxon>
        <taxon>Actinomycetota</taxon>
        <taxon>Actinomycetes</taxon>
        <taxon>Pseudonocardiales</taxon>
        <taxon>Pseudonocardiaceae</taxon>
        <taxon>Goodfellowiella</taxon>
    </lineage>
</organism>
<dbReference type="Gene3D" id="3.60.140.10">
    <property type="entry name" value="CNF1/YfiH-like putative cysteine hydrolases"/>
    <property type="match status" value="1"/>
</dbReference>
<feature type="region of interest" description="Disordered" evidence="17">
    <location>
        <begin position="1"/>
        <end position="30"/>
    </location>
</feature>
<comment type="function">
    <text evidence="4">Purine nucleoside enzyme that catalyzes the phosphorolysis of adenosine and inosine nucleosides, yielding D-ribose 1-phosphate and the respective free bases, adenine and hypoxanthine. Also catalyzes the phosphorolysis of S-methyl-5'-thioadenosine into adenine and S-methyl-5-thio-alpha-D-ribose 1-phosphate. Also has adenosine deaminase activity.</text>
</comment>
<comment type="catalytic activity">
    <reaction evidence="15">
        <text>S-methyl-5'-thioadenosine + phosphate = 5-(methylsulfanyl)-alpha-D-ribose 1-phosphate + adenine</text>
        <dbReference type="Rhea" id="RHEA:11852"/>
        <dbReference type="ChEBI" id="CHEBI:16708"/>
        <dbReference type="ChEBI" id="CHEBI:17509"/>
        <dbReference type="ChEBI" id="CHEBI:43474"/>
        <dbReference type="ChEBI" id="CHEBI:58533"/>
        <dbReference type="EC" id="2.4.2.28"/>
    </reaction>
    <physiologicalReaction direction="left-to-right" evidence="15">
        <dbReference type="Rhea" id="RHEA:11853"/>
    </physiologicalReaction>
</comment>
<evidence type="ECO:0000256" key="1">
    <source>
        <dbReference type="ARBA" id="ARBA00000553"/>
    </source>
</evidence>
<comment type="cofactor">
    <cofactor evidence="3">
        <name>Cu(2+)</name>
        <dbReference type="ChEBI" id="CHEBI:29036"/>
    </cofactor>
</comment>
<evidence type="ECO:0000256" key="15">
    <source>
        <dbReference type="ARBA" id="ARBA00049893"/>
    </source>
</evidence>
<evidence type="ECO:0000256" key="16">
    <source>
        <dbReference type="RuleBase" id="RU361274"/>
    </source>
</evidence>
<feature type="compositionally biased region" description="Low complexity" evidence="17">
    <location>
        <begin position="243"/>
        <end position="256"/>
    </location>
</feature>
<keyword evidence="9" id="KW-0378">Hydrolase</keyword>
<evidence type="ECO:0000256" key="13">
    <source>
        <dbReference type="ARBA" id="ARBA00047989"/>
    </source>
</evidence>
<dbReference type="InterPro" id="IPR011324">
    <property type="entry name" value="Cytotoxic_necrot_fac-like_cat"/>
</dbReference>
<feature type="compositionally biased region" description="Gly residues" evidence="17">
    <location>
        <begin position="257"/>
        <end position="269"/>
    </location>
</feature>
<evidence type="ECO:0000256" key="4">
    <source>
        <dbReference type="ARBA" id="ARBA00003215"/>
    </source>
</evidence>
<evidence type="ECO:0000256" key="2">
    <source>
        <dbReference type="ARBA" id="ARBA00001947"/>
    </source>
</evidence>
<comment type="catalytic activity">
    <reaction evidence="1">
        <text>inosine + phosphate = alpha-D-ribose 1-phosphate + hypoxanthine</text>
        <dbReference type="Rhea" id="RHEA:27646"/>
        <dbReference type="ChEBI" id="CHEBI:17368"/>
        <dbReference type="ChEBI" id="CHEBI:17596"/>
        <dbReference type="ChEBI" id="CHEBI:43474"/>
        <dbReference type="ChEBI" id="CHEBI:57720"/>
        <dbReference type="EC" id="2.4.2.1"/>
    </reaction>
    <physiologicalReaction direction="left-to-right" evidence="1">
        <dbReference type="Rhea" id="RHEA:27647"/>
    </physiologicalReaction>
</comment>
<evidence type="ECO:0000256" key="7">
    <source>
        <dbReference type="ARBA" id="ARBA00022679"/>
    </source>
</evidence>
<dbReference type="InterPro" id="IPR038371">
    <property type="entry name" value="Cu_polyphenol_OxRdtase_sf"/>
</dbReference>
<evidence type="ECO:0000313" key="19">
    <source>
        <dbReference type="Proteomes" id="UP001206128"/>
    </source>
</evidence>
<evidence type="ECO:0000256" key="11">
    <source>
        <dbReference type="ARBA" id="ARBA00023002"/>
    </source>
</evidence>
<dbReference type="PANTHER" id="PTHR30616:SF2">
    <property type="entry name" value="PURINE NUCLEOSIDE PHOSPHORYLASE LACC1"/>
    <property type="match status" value="1"/>
</dbReference>
<keyword evidence="8" id="KW-0479">Metal-binding</keyword>
<gene>
    <name evidence="18" type="ORF">LX83_006421</name>
</gene>
<evidence type="ECO:0000313" key="18">
    <source>
        <dbReference type="EMBL" id="MCP2169535.1"/>
    </source>
</evidence>
<dbReference type="EMBL" id="JAMTCK010000019">
    <property type="protein sequence ID" value="MCP2169535.1"/>
    <property type="molecule type" value="Genomic_DNA"/>
</dbReference>
<dbReference type="InterPro" id="IPR003730">
    <property type="entry name" value="Cu_polyphenol_OxRdtase"/>
</dbReference>
<evidence type="ECO:0000256" key="3">
    <source>
        <dbReference type="ARBA" id="ARBA00001973"/>
    </source>
</evidence>
<dbReference type="GO" id="GO:0016787">
    <property type="term" value="F:hydrolase activity"/>
    <property type="evidence" value="ECO:0007669"/>
    <property type="project" value="UniProtKB-KW"/>
</dbReference>
<proteinExistence type="inferred from homology"/>
<evidence type="ECO:0000256" key="8">
    <source>
        <dbReference type="ARBA" id="ARBA00022723"/>
    </source>
</evidence>
<dbReference type="SUPFAM" id="SSF64438">
    <property type="entry name" value="CNF1/YfiH-like putative cysteine hydrolases"/>
    <property type="match status" value="1"/>
</dbReference>